<organism evidence="3 4">
    <name type="scientific">Mycena albidolilacea</name>
    <dbReference type="NCBI Taxonomy" id="1033008"/>
    <lineage>
        <taxon>Eukaryota</taxon>
        <taxon>Fungi</taxon>
        <taxon>Dikarya</taxon>
        <taxon>Basidiomycota</taxon>
        <taxon>Agaricomycotina</taxon>
        <taxon>Agaricomycetes</taxon>
        <taxon>Agaricomycetidae</taxon>
        <taxon>Agaricales</taxon>
        <taxon>Marasmiineae</taxon>
        <taxon>Mycenaceae</taxon>
        <taxon>Mycena</taxon>
    </lineage>
</organism>
<evidence type="ECO:0000256" key="2">
    <source>
        <dbReference type="SAM" id="SignalP"/>
    </source>
</evidence>
<protein>
    <submittedName>
        <fullName evidence="3">Uncharacterized protein</fullName>
    </submittedName>
</protein>
<evidence type="ECO:0000313" key="3">
    <source>
        <dbReference type="EMBL" id="KAJ7323336.1"/>
    </source>
</evidence>
<keyword evidence="1" id="KW-0812">Transmembrane</keyword>
<sequence length="244" mass="27765">MIKALVALFVCVASSCMAFSSNVLDHRLANFSIRSFKKSKNHNYNLYNGVVLLVNAVTASVQGLLAVRRWRGHLGRIFHGLFDTPPQRLPNYRRLINRSFSVCRVKVFFPTFNFEHHERPVLELFTWNKPSKFMQTSREPMPSKLKLPATMTARMLLTAHLHAQDFSRHGARCRPRWTLTQAIEALHVKLPSASVEASENLFKLFSSFMDTRPSSGSPCSTKQALDSQYGSSLTFWFPETLNAS</sequence>
<evidence type="ECO:0000313" key="4">
    <source>
        <dbReference type="Proteomes" id="UP001218218"/>
    </source>
</evidence>
<proteinExistence type="predicted"/>
<feature type="chain" id="PRO_5042272470" evidence="2">
    <location>
        <begin position="19"/>
        <end position="244"/>
    </location>
</feature>
<evidence type="ECO:0000256" key="1">
    <source>
        <dbReference type="SAM" id="Phobius"/>
    </source>
</evidence>
<dbReference type="EMBL" id="JARIHO010000047">
    <property type="protein sequence ID" value="KAJ7323336.1"/>
    <property type="molecule type" value="Genomic_DNA"/>
</dbReference>
<gene>
    <name evidence="3" type="ORF">DFH08DRAFT_817911</name>
</gene>
<dbReference type="Proteomes" id="UP001218218">
    <property type="component" value="Unassembled WGS sequence"/>
</dbReference>
<keyword evidence="2" id="KW-0732">Signal</keyword>
<reference evidence="3" key="1">
    <citation type="submission" date="2023-03" db="EMBL/GenBank/DDBJ databases">
        <title>Massive genome expansion in bonnet fungi (Mycena s.s.) driven by repeated elements and novel gene families across ecological guilds.</title>
        <authorList>
            <consortium name="Lawrence Berkeley National Laboratory"/>
            <person name="Harder C.B."/>
            <person name="Miyauchi S."/>
            <person name="Viragh M."/>
            <person name="Kuo A."/>
            <person name="Thoen E."/>
            <person name="Andreopoulos B."/>
            <person name="Lu D."/>
            <person name="Skrede I."/>
            <person name="Drula E."/>
            <person name="Henrissat B."/>
            <person name="Morin E."/>
            <person name="Kohler A."/>
            <person name="Barry K."/>
            <person name="LaButti K."/>
            <person name="Morin E."/>
            <person name="Salamov A."/>
            <person name="Lipzen A."/>
            <person name="Mereny Z."/>
            <person name="Hegedus B."/>
            <person name="Baldrian P."/>
            <person name="Stursova M."/>
            <person name="Weitz H."/>
            <person name="Taylor A."/>
            <person name="Grigoriev I.V."/>
            <person name="Nagy L.G."/>
            <person name="Martin F."/>
            <person name="Kauserud H."/>
        </authorList>
    </citation>
    <scope>NUCLEOTIDE SEQUENCE</scope>
    <source>
        <strain evidence="3">CBHHK002</strain>
    </source>
</reference>
<comment type="caution">
    <text evidence="3">The sequence shown here is derived from an EMBL/GenBank/DDBJ whole genome shotgun (WGS) entry which is preliminary data.</text>
</comment>
<accession>A0AAD6ZI95</accession>
<keyword evidence="1" id="KW-1133">Transmembrane helix</keyword>
<dbReference type="PROSITE" id="PS51257">
    <property type="entry name" value="PROKAR_LIPOPROTEIN"/>
    <property type="match status" value="1"/>
</dbReference>
<feature type="signal peptide" evidence="2">
    <location>
        <begin position="1"/>
        <end position="18"/>
    </location>
</feature>
<name>A0AAD6ZI95_9AGAR</name>
<keyword evidence="1" id="KW-0472">Membrane</keyword>
<feature type="transmembrane region" description="Helical" evidence="1">
    <location>
        <begin position="44"/>
        <end position="67"/>
    </location>
</feature>
<dbReference type="AlphaFoldDB" id="A0AAD6ZI95"/>
<keyword evidence="4" id="KW-1185">Reference proteome</keyword>